<accession>A0AA35V4A5</accession>
<dbReference type="EMBL" id="OX458332">
    <property type="protein sequence ID" value="CAI8775182.1"/>
    <property type="molecule type" value="Genomic_DNA"/>
</dbReference>
<comment type="similarity">
    <text evidence="1">Belongs to the transglycosylase Slt family.</text>
</comment>
<dbReference type="InterPro" id="IPR008258">
    <property type="entry name" value="Transglycosylase_SLT_dom_1"/>
</dbReference>
<dbReference type="CDD" id="cd13403">
    <property type="entry name" value="MLTF-like"/>
    <property type="match status" value="1"/>
</dbReference>
<gene>
    <name evidence="3" type="ORF">MCNOR_1096</name>
</gene>
<dbReference type="Pfam" id="PF01464">
    <property type="entry name" value="SLT"/>
    <property type="match status" value="1"/>
</dbReference>
<dbReference type="Gene3D" id="3.40.190.10">
    <property type="entry name" value="Periplasmic binding protein-like II"/>
    <property type="match status" value="1"/>
</dbReference>
<sequence length="447" mass="49435">MNSKFMADGVLKVGQARLLFRKFSRRTRRRCLGAGAAVLLVSQLYGCGDPLPEQRKLSHFDRIKAAGELRVLVRDKRFAASRPASGTAGFERDLLHGFASHLGVRLRFIPANARPVTERLLHGEADFAVMPSRSVAGDVLPAGGLPPFAGVTPVGGWVGALAGGLKGMARNSAQKFNPRMAFAEYSPRRVHTLKWAFPENAGVRGPRALAWMFAEPEGDHLAMMAEHFLRDMCERKGLDPLLDRHFGHNEGADPALDRNLRESYGRQLGKYRRTFVEAAARHGLDWRLLAAVAFQESRWDGHAVSAEGVRGMMMLTGATARELGVDRNNPGQSIHGGARYLKAVWSRLPEEIAEPDRTWFALSAYNLGPGRVETARRLAKKLGRDPNKWAEVKKTLPLVGAGRSGGRFRHPSARGKLTVQYVNRVRHYYDLLVRLSEKKRSGPSGRG</sequence>
<evidence type="ECO:0000313" key="4">
    <source>
        <dbReference type="Proteomes" id="UP001158598"/>
    </source>
</evidence>
<evidence type="ECO:0000313" key="3">
    <source>
        <dbReference type="EMBL" id="CAI8775182.1"/>
    </source>
</evidence>
<dbReference type="PANTHER" id="PTHR37423:SF2">
    <property type="entry name" value="MEMBRANE-BOUND LYTIC MUREIN TRANSGLYCOSYLASE C"/>
    <property type="match status" value="1"/>
</dbReference>
<dbReference type="AlphaFoldDB" id="A0AA35V4A5"/>
<evidence type="ECO:0000256" key="1">
    <source>
        <dbReference type="ARBA" id="ARBA00007734"/>
    </source>
</evidence>
<feature type="domain" description="Transglycosylase SLT" evidence="2">
    <location>
        <begin position="275"/>
        <end position="383"/>
    </location>
</feature>
<dbReference type="SUPFAM" id="SSF53850">
    <property type="entry name" value="Periplasmic binding protein-like II"/>
    <property type="match status" value="1"/>
</dbReference>
<dbReference type="PANTHER" id="PTHR37423">
    <property type="entry name" value="SOLUBLE LYTIC MUREIN TRANSGLYCOSYLASE-RELATED"/>
    <property type="match status" value="1"/>
</dbReference>
<dbReference type="SUPFAM" id="SSF53955">
    <property type="entry name" value="Lysozyme-like"/>
    <property type="match status" value="1"/>
</dbReference>
<dbReference type="EC" id="4.2.2.-" evidence="3"/>
<reference evidence="3" key="1">
    <citation type="submission" date="2023-03" db="EMBL/GenBank/DDBJ databases">
        <authorList>
            <person name="Pearce D."/>
        </authorList>
    </citation>
    <scope>NUCLEOTIDE SEQUENCE</scope>
    <source>
        <strain evidence="3">Mc</strain>
    </source>
</reference>
<dbReference type="Gene3D" id="1.10.530.10">
    <property type="match status" value="1"/>
</dbReference>
<protein>
    <submittedName>
        <fullName evidence="3">Membrane-bound lytic murein transglycosylase F</fullName>
        <ecNumber evidence="3">4.2.2.-</ecNumber>
    </submittedName>
</protein>
<organism evidence="3 4">
    <name type="scientific">Methylococcus capsulatus</name>
    <dbReference type="NCBI Taxonomy" id="414"/>
    <lineage>
        <taxon>Bacteria</taxon>
        <taxon>Pseudomonadati</taxon>
        <taxon>Pseudomonadota</taxon>
        <taxon>Gammaproteobacteria</taxon>
        <taxon>Methylococcales</taxon>
        <taxon>Methylococcaceae</taxon>
        <taxon>Methylococcus</taxon>
    </lineage>
</organism>
<name>A0AA35V4A5_METCP</name>
<dbReference type="InterPro" id="IPR023346">
    <property type="entry name" value="Lysozyme-like_dom_sf"/>
</dbReference>
<evidence type="ECO:0000259" key="2">
    <source>
        <dbReference type="Pfam" id="PF01464"/>
    </source>
</evidence>
<dbReference type="GO" id="GO:0016829">
    <property type="term" value="F:lyase activity"/>
    <property type="evidence" value="ECO:0007669"/>
    <property type="project" value="UniProtKB-KW"/>
</dbReference>
<dbReference type="Proteomes" id="UP001158598">
    <property type="component" value="Chromosome"/>
</dbReference>
<proteinExistence type="inferred from homology"/>
<keyword evidence="3" id="KW-0456">Lyase</keyword>
<dbReference type="RefSeq" id="WP_256996373.1">
    <property type="nucleotide sequence ID" value="NZ_CP079097.1"/>
</dbReference>